<dbReference type="AlphaFoldDB" id="A0A9N7UER6"/>
<organism evidence="2 3">
    <name type="scientific">Pleuronectes platessa</name>
    <name type="common">European plaice</name>
    <dbReference type="NCBI Taxonomy" id="8262"/>
    <lineage>
        <taxon>Eukaryota</taxon>
        <taxon>Metazoa</taxon>
        <taxon>Chordata</taxon>
        <taxon>Craniata</taxon>
        <taxon>Vertebrata</taxon>
        <taxon>Euteleostomi</taxon>
        <taxon>Actinopterygii</taxon>
        <taxon>Neopterygii</taxon>
        <taxon>Teleostei</taxon>
        <taxon>Neoteleostei</taxon>
        <taxon>Acanthomorphata</taxon>
        <taxon>Carangaria</taxon>
        <taxon>Pleuronectiformes</taxon>
        <taxon>Pleuronectoidei</taxon>
        <taxon>Pleuronectidae</taxon>
        <taxon>Pleuronectes</taxon>
    </lineage>
</organism>
<comment type="caution">
    <text evidence="2">The sequence shown here is derived from an EMBL/GenBank/DDBJ whole genome shotgun (WGS) entry which is preliminary data.</text>
</comment>
<evidence type="ECO:0000256" key="1">
    <source>
        <dbReference type="SAM" id="MobiDB-lite"/>
    </source>
</evidence>
<sequence length="204" mass="21738">PLSKAPYSPNTCSPGAEHGCPLLCVSSCVYQMGCRHTARRDGSVPALLTPPCTPPPANQHSHQPLQETIRGNSAAGKHEATEGERAWAEGSQGNLQYSHSAKEYGCKLWSVFPAYQGLLRHPSAQLPAPIDFDQPLPLPSWLEANVGNDSPSDVFMSVAGPSISLQCCVKVADVPPLCLMNGVCLTAAKPLLSAEADQSLWIRL</sequence>
<evidence type="ECO:0000313" key="2">
    <source>
        <dbReference type="EMBL" id="CAB1430568.1"/>
    </source>
</evidence>
<accession>A0A9N7UER6</accession>
<gene>
    <name evidence="2" type="ORF">PLEPLA_LOCUS18550</name>
</gene>
<feature type="region of interest" description="Disordered" evidence="1">
    <location>
        <begin position="72"/>
        <end position="91"/>
    </location>
</feature>
<name>A0A9N7UER6_PLEPL</name>
<keyword evidence="3" id="KW-1185">Reference proteome</keyword>
<dbReference type="Proteomes" id="UP001153269">
    <property type="component" value="Unassembled WGS sequence"/>
</dbReference>
<feature type="region of interest" description="Disordered" evidence="1">
    <location>
        <begin position="45"/>
        <end position="64"/>
    </location>
</feature>
<reference evidence="2" key="1">
    <citation type="submission" date="2020-03" db="EMBL/GenBank/DDBJ databases">
        <authorList>
            <person name="Weist P."/>
        </authorList>
    </citation>
    <scope>NUCLEOTIDE SEQUENCE</scope>
</reference>
<dbReference type="EMBL" id="CADEAL010001245">
    <property type="protein sequence ID" value="CAB1430568.1"/>
    <property type="molecule type" value="Genomic_DNA"/>
</dbReference>
<feature type="non-terminal residue" evidence="2">
    <location>
        <position position="204"/>
    </location>
</feature>
<feature type="compositionally biased region" description="Basic and acidic residues" evidence="1">
    <location>
        <begin position="76"/>
        <end position="87"/>
    </location>
</feature>
<proteinExistence type="predicted"/>
<evidence type="ECO:0000313" key="3">
    <source>
        <dbReference type="Proteomes" id="UP001153269"/>
    </source>
</evidence>
<protein>
    <submittedName>
        <fullName evidence="2">Uncharacterized protein</fullName>
    </submittedName>
</protein>